<dbReference type="RefSeq" id="WP_198075257.1">
    <property type="nucleotide sequence ID" value="NZ_JAEDAE010000003.1"/>
</dbReference>
<dbReference type="NCBIfam" id="NF008498">
    <property type="entry name" value="PRK11408.1-5"/>
    <property type="match status" value="1"/>
</dbReference>
<evidence type="ECO:0000313" key="2">
    <source>
        <dbReference type="Proteomes" id="UP000625631"/>
    </source>
</evidence>
<accession>A0ABS0Q7J6</accession>
<organism evidence="1 2">
    <name type="scientific">Hymenobacter negativus</name>
    <dbReference type="NCBI Taxonomy" id="2795026"/>
    <lineage>
        <taxon>Bacteria</taxon>
        <taxon>Pseudomonadati</taxon>
        <taxon>Bacteroidota</taxon>
        <taxon>Cytophagia</taxon>
        <taxon>Cytophagales</taxon>
        <taxon>Hymenobacteraceae</taxon>
        <taxon>Hymenobacter</taxon>
    </lineage>
</organism>
<sequence length="240" mass="26545">MRLTAVVTLLILKASLLYAQPKMRSLTELINTQEPGWELVQVWIKAAKNNVQVLPRTAAKADSALLAAQVTTRSPMGAVIYETGGIIVAGGWLRILGSGSRFLNRDMMGWNKGKQQGLLLVADDVLGGFFAINGGAFGQASLGKMYYLAPDGLEWEPLEFGYSDFLVFCFSGNLDKFYDGLQWKGWQKEIAQLDGDHGIFCLPPLFTKEGKDLNKVSRKPVPIAELWGLHNDFRQQLGIH</sequence>
<name>A0ABS0Q7J6_9BACT</name>
<protein>
    <submittedName>
        <fullName evidence="1">DUF2625 domain-containing protein</fullName>
    </submittedName>
</protein>
<dbReference type="Pfam" id="PF10946">
    <property type="entry name" value="DUF2625"/>
    <property type="match status" value="1"/>
</dbReference>
<proteinExistence type="predicted"/>
<dbReference type="InterPro" id="IPR021239">
    <property type="entry name" value="DUF2625"/>
</dbReference>
<comment type="caution">
    <text evidence="1">The sequence shown here is derived from an EMBL/GenBank/DDBJ whole genome shotgun (WGS) entry which is preliminary data.</text>
</comment>
<dbReference type="EMBL" id="JAEDAE010000003">
    <property type="protein sequence ID" value="MBH8558219.1"/>
    <property type="molecule type" value="Genomic_DNA"/>
</dbReference>
<gene>
    <name evidence="1" type="ORF">I7X13_09185</name>
</gene>
<keyword evidence="2" id="KW-1185">Reference proteome</keyword>
<dbReference type="Proteomes" id="UP000625631">
    <property type="component" value="Unassembled WGS sequence"/>
</dbReference>
<evidence type="ECO:0000313" key="1">
    <source>
        <dbReference type="EMBL" id="MBH8558219.1"/>
    </source>
</evidence>
<reference evidence="1 2" key="1">
    <citation type="submission" date="2020-12" db="EMBL/GenBank/DDBJ databases">
        <title>Hymenobacter sp.</title>
        <authorList>
            <person name="Kim M.K."/>
        </authorList>
    </citation>
    <scope>NUCLEOTIDE SEQUENCE [LARGE SCALE GENOMIC DNA]</scope>
    <source>
        <strain evidence="1 2">BT442</strain>
    </source>
</reference>